<protein>
    <submittedName>
        <fullName evidence="1">Uncharacterized protein</fullName>
    </submittedName>
</protein>
<organism evidence="1 2">
    <name type="scientific">Rhododendron molle</name>
    <name type="common">Chinese azalea</name>
    <name type="synonym">Azalea mollis</name>
    <dbReference type="NCBI Taxonomy" id="49168"/>
    <lineage>
        <taxon>Eukaryota</taxon>
        <taxon>Viridiplantae</taxon>
        <taxon>Streptophyta</taxon>
        <taxon>Embryophyta</taxon>
        <taxon>Tracheophyta</taxon>
        <taxon>Spermatophyta</taxon>
        <taxon>Magnoliopsida</taxon>
        <taxon>eudicotyledons</taxon>
        <taxon>Gunneridae</taxon>
        <taxon>Pentapetalae</taxon>
        <taxon>asterids</taxon>
        <taxon>Ericales</taxon>
        <taxon>Ericaceae</taxon>
        <taxon>Ericoideae</taxon>
        <taxon>Rhodoreae</taxon>
        <taxon>Rhododendron</taxon>
    </lineage>
</organism>
<proteinExistence type="predicted"/>
<dbReference type="Proteomes" id="UP001062846">
    <property type="component" value="Chromosome 1"/>
</dbReference>
<keyword evidence="2" id="KW-1185">Reference proteome</keyword>
<sequence>MEKVYASVESRSLAVSTLDYFVVHFSCHENPKPVYHYPIGKKRMQPVHIPIEFFGSFNSVLVIFSTFCADEYVICNGCKSPDTILSKENCLFFLRCEKKARYLPFFHVLNEKVVVFLLATYLHLWPMMFKCLPTLSDSIINEEESKAILRPVDIS</sequence>
<dbReference type="EMBL" id="CM046388">
    <property type="protein sequence ID" value="KAI8574543.1"/>
    <property type="molecule type" value="Genomic_DNA"/>
</dbReference>
<evidence type="ECO:0000313" key="1">
    <source>
        <dbReference type="EMBL" id="KAI8574543.1"/>
    </source>
</evidence>
<comment type="caution">
    <text evidence="1">The sequence shown here is derived from an EMBL/GenBank/DDBJ whole genome shotgun (WGS) entry which is preliminary data.</text>
</comment>
<accession>A0ACC0QC58</accession>
<gene>
    <name evidence="1" type="ORF">RHMOL_Rhmol01G0363000</name>
</gene>
<name>A0ACC0QC58_RHOML</name>
<reference evidence="1" key="1">
    <citation type="submission" date="2022-02" db="EMBL/GenBank/DDBJ databases">
        <title>Plant Genome Project.</title>
        <authorList>
            <person name="Zhang R.-G."/>
        </authorList>
    </citation>
    <scope>NUCLEOTIDE SEQUENCE</scope>
    <source>
        <strain evidence="1">AT1</strain>
    </source>
</reference>
<evidence type="ECO:0000313" key="2">
    <source>
        <dbReference type="Proteomes" id="UP001062846"/>
    </source>
</evidence>